<dbReference type="GO" id="GO:0005634">
    <property type="term" value="C:nucleus"/>
    <property type="evidence" value="ECO:0007669"/>
    <property type="project" value="TreeGrafter"/>
</dbReference>
<evidence type="ECO:0000313" key="2">
    <source>
        <dbReference type="EMBL" id="KAK2704381.1"/>
    </source>
</evidence>
<dbReference type="Proteomes" id="UP001187531">
    <property type="component" value="Unassembled WGS sequence"/>
</dbReference>
<proteinExistence type="predicted"/>
<accession>A0AA88KW32</accession>
<evidence type="ECO:0000313" key="3">
    <source>
        <dbReference type="Proteomes" id="UP001187531"/>
    </source>
</evidence>
<gene>
    <name evidence="2" type="ORF">QYM36_016694</name>
</gene>
<reference evidence="2" key="1">
    <citation type="submission" date="2023-07" db="EMBL/GenBank/DDBJ databases">
        <title>Chromosome-level genome assembly of Artemia franciscana.</title>
        <authorList>
            <person name="Jo E."/>
        </authorList>
    </citation>
    <scope>NUCLEOTIDE SEQUENCE</scope>
    <source>
        <tissue evidence="2">Whole body</tissue>
    </source>
</reference>
<name>A0AA88KW32_ARTSF</name>
<keyword evidence="3" id="KW-1185">Reference proteome</keyword>
<comment type="caution">
    <text evidence="2">The sequence shown here is derived from an EMBL/GenBank/DDBJ whole genome shotgun (WGS) entry which is preliminary data.</text>
</comment>
<sequence length="391" mass="43437">MISSSPSHALSGNALLGYRMALVAYSDESDYEEEEEQNDVDSKISLVTNVVDKLSVNQAETKITETKSISDDEYGEEAIQVKKSAIFASVPLPSRLRDNFVEEESVIPVASQKEREVANVLEEEKRKIKEAKQKGKVKIVLPSLAQSGSGLLSMLPDPKQGGGKQLNRSLIPNSLLKPRAVISINKLGVKHDAKLDLEKKITTADSDEESGTSDFFSLHKEKETINAEPLPLEDIVGPSYAKKRPASPVLEQFQNPYTSGIDSYEEVTHTEEHPVSELSLSQPSQVCLDEKALMQLQGKRARFNESIQIRDISEASIRSDPNEWLKQVSVEKASIPGGYSASKKDGPDAASRRKHQMTYLVHQAKAREVELKNQWASNRQTKRQTQSKYGF</sequence>
<dbReference type="InterPro" id="IPR018800">
    <property type="entry name" value="PRCC"/>
</dbReference>
<evidence type="ECO:0008006" key="4">
    <source>
        <dbReference type="Google" id="ProtNLM"/>
    </source>
</evidence>
<protein>
    <recommendedName>
        <fullName evidence="4">Proline-rich protein PRCC</fullName>
    </recommendedName>
</protein>
<dbReference type="PANTHER" id="PTHR13621">
    <property type="entry name" value="PROLINE-RICH PROTEIN PRCC"/>
    <property type="match status" value="1"/>
</dbReference>
<dbReference type="EMBL" id="JAVRJZ010000021">
    <property type="protein sequence ID" value="KAK2704381.1"/>
    <property type="molecule type" value="Genomic_DNA"/>
</dbReference>
<dbReference type="Pfam" id="PF10253">
    <property type="entry name" value="PRCC"/>
    <property type="match status" value="1"/>
</dbReference>
<organism evidence="2 3">
    <name type="scientific">Artemia franciscana</name>
    <name type="common">Brine shrimp</name>
    <name type="synonym">Artemia sanfranciscana</name>
    <dbReference type="NCBI Taxonomy" id="6661"/>
    <lineage>
        <taxon>Eukaryota</taxon>
        <taxon>Metazoa</taxon>
        <taxon>Ecdysozoa</taxon>
        <taxon>Arthropoda</taxon>
        <taxon>Crustacea</taxon>
        <taxon>Branchiopoda</taxon>
        <taxon>Anostraca</taxon>
        <taxon>Artemiidae</taxon>
        <taxon>Artemia</taxon>
    </lineage>
</organism>
<dbReference type="AlphaFoldDB" id="A0AA88KW32"/>
<evidence type="ECO:0000256" key="1">
    <source>
        <dbReference type="SAM" id="MobiDB-lite"/>
    </source>
</evidence>
<feature type="compositionally biased region" description="Basic and acidic residues" evidence="1">
    <location>
        <begin position="342"/>
        <end position="351"/>
    </location>
</feature>
<dbReference type="PANTHER" id="PTHR13621:SF2">
    <property type="entry name" value="PROLINE-RICH PROTEIN PRCC"/>
    <property type="match status" value="1"/>
</dbReference>
<feature type="region of interest" description="Disordered" evidence="1">
    <location>
        <begin position="335"/>
        <end position="355"/>
    </location>
</feature>
<feature type="compositionally biased region" description="Polar residues" evidence="1">
    <location>
        <begin position="374"/>
        <end position="391"/>
    </location>
</feature>
<feature type="region of interest" description="Disordered" evidence="1">
    <location>
        <begin position="370"/>
        <end position="391"/>
    </location>
</feature>